<proteinExistence type="predicted"/>
<accession>A0ACC1PMC4</accession>
<sequence length="431" mass="49071">MKPILILMFFPVFSWAWQKAIWEWKEKTQDFLSNPYKQSRVPQFMLDAGHPWIIENREKLEQLPDVESYLCFSFQESAVDSSRVEGMAEKKGLEIPHNLFDHLEINNNRWEINRPGWPNALMRMREINRCPAALSQVKTFKTRVYVYDSEYDDLAKKMLEPSRPPQELLGLFADVLGNMTSLETLKWSIPPPYVHYFQEHFVDRGLVLPSVKTLEISGRAHFLVPMCSNITELEYGGRTTGERHTSGSEDSESLLLQATMFAPNLTRFGMTASWAWDDSKLQELVSYMPGLTTLYLRGGLSSQHRYPGYDGPSGSRLRVSSLKNLTQLELPPAYSLDLGWDGGPGCGNFYFGPGGRDFERQVYREGLETTEAAAAIVVEALPRLTNFSIGDSQANITRYENGTLWASFPWTGRLDEWVMEALPGGPDGPDW</sequence>
<evidence type="ECO:0000313" key="2">
    <source>
        <dbReference type="Proteomes" id="UP001143856"/>
    </source>
</evidence>
<reference evidence="1" key="1">
    <citation type="submission" date="2022-10" db="EMBL/GenBank/DDBJ databases">
        <title>Genome Sequence of Xylaria curta.</title>
        <authorList>
            <person name="Buettner E."/>
        </authorList>
    </citation>
    <scope>NUCLEOTIDE SEQUENCE</scope>
    <source>
        <strain evidence="1">Babe10</strain>
    </source>
</reference>
<organism evidence="1 2">
    <name type="scientific">Xylaria curta</name>
    <dbReference type="NCBI Taxonomy" id="42375"/>
    <lineage>
        <taxon>Eukaryota</taxon>
        <taxon>Fungi</taxon>
        <taxon>Dikarya</taxon>
        <taxon>Ascomycota</taxon>
        <taxon>Pezizomycotina</taxon>
        <taxon>Sordariomycetes</taxon>
        <taxon>Xylariomycetidae</taxon>
        <taxon>Xylariales</taxon>
        <taxon>Xylariaceae</taxon>
        <taxon>Xylaria</taxon>
    </lineage>
</organism>
<protein>
    <submittedName>
        <fullName evidence="1">Uncharacterized protein</fullName>
    </submittedName>
</protein>
<comment type="caution">
    <text evidence="1">The sequence shown here is derived from an EMBL/GenBank/DDBJ whole genome shotgun (WGS) entry which is preliminary data.</text>
</comment>
<dbReference type="EMBL" id="JAPDGR010000096">
    <property type="protein sequence ID" value="KAJ2996428.1"/>
    <property type="molecule type" value="Genomic_DNA"/>
</dbReference>
<evidence type="ECO:0000313" key="1">
    <source>
        <dbReference type="EMBL" id="KAJ2996428.1"/>
    </source>
</evidence>
<gene>
    <name evidence="1" type="ORF">NUW58_g977</name>
</gene>
<name>A0ACC1PMC4_9PEZI</name>
<dbReference type="Proteomes" id="UP001143856">
    <property type="component" value="Unassembled WGS sequence"/>
</dbReference>
<keyword evidence="2" id="KW-1185">Reference proteome</keyword>